<comment type="caution">
    <text evidence="2">The sequence shown here is derived from an EMBL/GenBank/DDBJ whole genome shotgun (WGS) entry which is preliminary data.</text>
</comment>
<proteinExistence type="predicted"/>
<dbReference type="AlphaFoldDB" id="A0A7Y8UXJ8"/>
<dbReference type="EMBL" id="JABUHS010000054">
    <property type="protein sequence ID" value="NWN61130.1"/>
    <property type="molecule type" value="Genomic_DNA"/>
</dbReference>
<keyword evidence="1" id="KW-0812">Transmembrane</keyword>
<evidence type="ECO:0000256" key="1">
    <source>
        <dbReference type="SAM" id="Phobius"/>
    </source>
</evidence>
<gene>
    <name evidence="2" type="ORF">HT123_08080</name>
</gene>
<protein>
    <submittedName>
        <fullName evidence="2">Uncharacterized protein</fullName>
    </submittedName>
</protein>
<accession>A0A7Y8UXJ8</accession>
<dbReference type="RefSeq" id="WP_179028767.1">
    <property type="nucleotide sequence ID" value="NZ_JABUHS010000054.1"/>
</dbReference>
<evidence type="ECO:0000313" key="2">
    <source>
        <dbReference type="EMBL" id="NWN61130.1"/>
    </source>
</evidence>
<reference evidence="2 3" key="1">
    <citation type="submission" date="2020-05" db="EMBL/GenBank/DDBJ databases">
        <title>Onion-isolated Pseudomonas sp.</title>
        <authorList>
            <person name="Fujikawa T."/>
            <person name="Sawada H."/>
        </authorList>
    </citation>
    <scope>NUCLEOTIDE SEQUENCE [LARGE SCALE GENOMIC DNA]</scope>
    <source>
        <strain evidence="2 3">MAFF 301512</strain>
    </source>
</reference>
<sequence length="65" mass="6952">MLTVYLIVTASVKMLSRFVTPEQIGEGVANLLVAVALAALGSGLWKLARYVRTSSFKKPAKATLT</sequence>
<keyword evidence="1" id="KW-0472">Membrane</keyword>
<feature type="transmembrane region" description="Helical" evidence="1">
    <location>
        <begin position="27"/>
        <end position="48"/>
    </location>
</feature>
<dbReference type="Proteomes" id="UP000543908">
    <property type="component" value="Unassembled WGS sequence"/>
</dbReference>
<organism evidence="2 3">
    <name type="scientific">Pseudomonas allii</name>
    <dbReference type="NCBI Taxonomy" id="2740531"/>
    <lineage>
        <taxon>Bacteria</taxon>
        <taxon>Pseudomonadati</taxon>
        <taxon>Pseudomonadota</taxon>
        <taxon>Gammaproteobacteria</taxon>
        <taxon>Pseudomonadales</taxon>
        <taxon>Pseudomonadaceae</taxon>
        <taxon>Pseudomonas</taxon>
    </lineage>
</organism>
<name>A0A7Y8UXJ8_9PSED</name>
<keyword evidence="1" id="KW-1133">Transmembrane helix</keyword>
<evidence type="ECO:0000313" key="3">
    <source>
        <dbReference type="Proteomes" id="UP000543908"/>
    </source>
</evidence>